<sequence length="62" mass="6531">MRVGDVWVWAWEEYGDGCWGGLRRDAGAGEDVGAGVSSLLGVDESVMCMFTNAGQKISMGCG</sequence>
<accession>A0ABS4P294</accession>
<name>A0ABS4P294_9BACL</name>
<comment type="caution">
    <text evidence="1">The sequence shown here is derived from an EMBL/GenBank/DDBJ whole genome shotgun (WGS) entry which is preliminary data.</text>
</comment>
<gene>
    <name evidence="1" type="ORF">J2Z70_006660</name>
</gene>
<dbReference type="EMBL" id="JAGGLV010000046">
    <property type="protein sequence ID" value="MBP2116430.1"/>
    <property type="molecule type" value="Genomic_DNA"/>
</dbReference>
<evidence type="ECO:0000313" key="2">
    <source>
        <dbReference type="Proteomes" id="UP000773462"/>
    </source>
</evidence>
<evidence type="ECO:0000313" key="1">
    <source>
        <dbReference type="EMBL" id="MBP2116430.1"/>
    </source>
</evidence>
<protein>
    <submittedName>
        <fullName evidence="1">Uncharacterized protein</fullName>
    </submittedName>
</protein>
<reference evidence="1 2" key="1">
    <citation type="submission" date="2021-03" db="EMBL/GenBank/DDBJ databases">
        <title>Genomic Encyclopedia of Type Strains, Phase IV (KMG-IV): sequencing the most valuable type-strain genomes for metagenomic binning, comparative biology and taxonomic classification.</title>
        <authorList>
            <person name="Goeker M."/>
        </authorList>
    </citation>
    <scope>NUCLEOTIDE SEQUENCE [LARGE SCALE GENOMIC DNA]</scope>
    <source>
        <strain evidence="1 2">DSM 101953</strain>
    </source>
</reference>
<organism evidence="1 2">
    <name type="scientific">Paenibacillus silagei</name>
    <dbReference type="NCBI Taxonomy" id="1670801"/>
    <lineage>
        <taxon>Bacteria</taxon>
        <taxon>Bacillati</taxon>
        <taxon>Bacillota</taxon>
        <taxon>Bacilli</taxon>
        <taxon>Bacillales</taxon>
        <taxon>Paenibacillaceae</taxon>
        <taxon>Paenibacillus</taxon>
    </lineage>
</organism>
<dbReference type="Proteomes" id="UP000773462">
    <property type="component" value="Unassembled WGS sequence"/>
</dbReference>
<keyword evidence="2" id="KW-1185">Reference proteome</keyword>
<proteinExistence type="predicted"/>